<evidence type="ECO:0000259" key="2">
    <source>
        <dbReference type="Pfam" id="PF13529"/>
    </source>
</evidence>
<dbReference type="InterPro" id="IPR011990">
    <property type="entry name" value="TPR-like_helical_dom_sf"/>
</dbReference>
<dbReference type="SUPFAM" id="SSF48452">
    <property type="entry name" value="TPR-like"/>
    <property type="match status" value="1"/>
</dbReference>
<proteinExistence type="predicted"/>
<keyword evidence="1" id="KW-0732">Signal</keyword>
<dbReference type="NCBIfam" id="NF033920">
    <property type="entry name" value="C39_PA2778_fam"/>
    <property type="match status" value="1"/>
</dbReference>
<reference evidence="3 4" key="1">
    <citation type="journal article" date="2015" name="Stand. Genomic Sci.">
        <title>Genomic Encyclopedia of Bacterial and Archaeal Type Strains, Phase III: the genomes of soil and plant-associated and newly described type strains.</title>
        <authorList>
            <person name="Whitman W.B."/>
            <person name="Woyke T."/>
            <person name="Klenk H.P."/>
            <person name="Zhou Y."/>
            <person name="Lilburn T.G."/>
            <person name="Beck B.J."/>
            <person name="De Vos P."/>
            <person name="Vandamme P."/>
            <person name="Eisen J.A."/>
            <person name="Garrity G."/>
            <person name="Hugenholtz P."/>
            <person name="Kyrpides N.C."/>
        </authorList>
    </citation>
    <scope>NUCLEOTIDE SEQUENCE [LARGE SCALE GENOMIC DNA]</scope>
    <source>
        <strain evidence="3 4">CGMCC 1.10136</strain>
    </source>
</reference>
<sequence>MPAGMKAAAGVLLAAALSGCAIGPALRVADAVPDAPAVLLEQVPFHPQDAYQCGPAALAMVLGASGVTVEPDALVDQVYLPGREGSLQVELGAAMRRAGRIPYPVASSPEGLLQEVHAGRPVLVLQNLLTRSVPRWHYAVVVGSDPARNRIILHSGTRRALAMPARSFLRTWDWGGRWGLVALRPGELPAKPDVAPYLAAVADFEAVAGAAAARPAYEAAYRRWPTQPSMLLAMGNLRHAAGQREDAARFYRDGLAQAPQDAVLANNFASVLGELGCRREALAVLDAHPGRDPRWAGALAQTRAEVKAGKSRRQAACSRLGLPAATER</sequence>
<feature type="signal peptide" evidence="1">
    <location>
        <begin position="1"/>
        <end position="21"/>
    </location>
</feature>
<dbReference type="AlphaFoldDB" id="A0A562M0I2"/>
<protein>
    <submittedName>
        <fullName evidence="3">Peptidase C39-like protein</fullName>
    </submittedName>
</protein>
<evidence type="ECO:0000313" key="4">
    <source>
        <dbReference type="Proteomes" id="UP000316471"/>
    </source>
</evidence>
<feature type="domain" description="Peptidase C39-like" evidence="2">
    <location>
        <begin position="42"/>
        <end position="153"/>
    </location>
</feature>
<dbReference type="CDD" id="cd02549">
    <property type="entry name" value="Peptidase_C39A"/>
    <property type="match status" value="1"/>
</dbReference>
<evidence type="ECO:0000313" key="3">
    <source>
        <dbReference type="EMBL" id="TWI13298.1"/>
    </source>
</evidence>
<comment type="caution">
    <text evidence="3">The sequence shown here is derived from an EMBL/GenBank/DDBJ whole genome shotgun (WGS) entry which is preliminary data.</text>
</comment>
<dbReference type="Gene3D" id="1.25.40.10">
    <property type="entry name" value="Tetratricopeptide repeat domain"/>
    <property type="match status" value="1"/>
</dbReference>
<dbReference type="InterPro" id="IPR039564">
    <property type="entry name" value="Peptidase_C39-like"/>
</dbReference>
<dbReference type="Proteomes" id="UP000316471">
    <property type="component" value="Unassembled WGS sequence"/>
</dbReference>
<feature type="chain" id="PRO_5021880908" evidence="1">
    <location>
        <begin position="22"/>
        <end position="328"/>
    </location>
</feature>
<dbReference type="Pfam" id="PF13529">
    <property type="entry name" value="Peptidase_C39_2"/>
    <property type="match status" value="1"/>
</dbReference>
<dbReference type="EMBL" id="VLKP01000002">
    <property type="protein sequence ID" value="TWI13298.1"/>
    <property type="molecule type" value="Genomic_DNA"/>
</dbReference>
<gene>
    <name evidence="3" type="ORF">IP93_00460</name>
</gene>
<name>A0A562M0I2_9GAMM</name>
<dbReference type="InterPro" id="IPR039563">
    <property type="entry name" value="Peptidase_C39_single_dom"/>
</dbReference>
<organism evidence="3 4">
    <name type="scientific">Aerolutibacter ruishenii</name>
    <dbReference type="NCBI Taxonomy" id="686800"/>
    <lineage>
        <taxon>Bacteria</taxon>
        <taxon>Pseudomonadati</taxon>
        <taxon>Pseudomonadota</taxon>
        <taxon>Gammaproteobacteria</taxon>
        <taxon>Lysobacterales</taxon>
        <taxon>Lysobacteraceae</taxon>
        <taxon>Aerolutibacter</taxon>
    </lineage>
</organism>
<dbReference type="RefSeq" id="WP_144811550.1">
    <property type="nucleotide sequence ID" value="NZ_VLKP01000002.1"/>
</dbReference>
<keyword evidence="4" id="KW-1185">Reference proteome</keyword>
<dbReference type="PROSITE" id="PS51257">
    <property type="entry name" value="PROKAR_LIPOPROTEIN"/>
    <property type="match status" value="1"/>
</dbReference>
<dbReference type="OrthoDB" id="5611441at2"/>
<dbReference type="Gene3D" id="3.90.70.10">
    <property type="entry name" value="Cysteine proteinases"/>
    <property type="match status" value="1"/>
</dbReference>
<accession>A0A562M0I2</accession>
<evidence type="ECO:0000256" key="1">
    <source>
        <dbReference type="SAM" id="SignalP"/>
    </source>
</evidence>